<dbReference type="InterPro" id="IPR025927">
    <property type="entry name" value="Znf_KANL2-like"/>
</dbReference>
<keyword evidence="7" id="KW-0156">Chromatin regulator</keyword>
<comment type="subunit">
    <text evidence="13">Component of the NSL complex at least composed of KAT8/MOF, KANSL1, KANSL2, KANSL3, MCRS1, PHF20, OGT1/OGT, WDR5 and HCFC1.</text>
</comment>
<protein>
    <recommendedName>
        <fullName evidence="3">KAT8 regulatory NSL complex subunit 2</fullName>
    </recommendedName>
    <alternativeName>
        <fullName evidence="11">NSL complex protein NSL2</fullName>
    </alternativeName>
    <alternativeName>
        <fullName evidence="10">Non-specific lethal 2 homolog</fullName>
    </alternativeName>
</protein>
<evidence type="ECO:0000256" key="2">
    <source>
        <dbReference type="ARBA" id="ARBA00004173"/>
    </source>
</evidence>
<comment type="subcellular location">
    <subcellularLocation>
        <location evidence="2">Mitochondrion</location>
    </subcellularLocation>
    <subcellularLocation>
        <location evidence="1">Nucleus</location>
    </subcellularLocation>
</comment>
<evidence type="ECO:0000256" key="7">
    <source>
        <dbReference type="ARBA" id="ARBA00022853"/>
    </source>
</evidence>
<evidence type="ECO:0000259" key="15">
    <source>
        <dbReference type="Pfam" id="PF13891"/>
    </source>
</evidence>
<evidence type="ECO:0000256" key="12">
    <source>
        <dbReference type="ARBA" id="ARBA00093359"/>
    </source>
</evidence>
<evidence type="ECO:0000256" key="3">
    <source>
        <dbReference type="ARBA" id="ARBA00015508"/>
    </source>
</evidence>
<sequence>MGFETKREPLFPPPPTNPNLDPFAGDSAAAAAAAAPAPSTAAAMAEDEPLWGAAELSRVEVMRRRGRKRKELRRVWVRMYWDLVEEMRPKLRRYCWDTGNSPCEEGEEERAERERLGLGHDVGREKGGGGGGGGGGGRRRCAYAGCKSNAMPLTRFCHPHILSDPKQTLYKPCNFVVKSSVHTGQISCGKPIDVAAVPSLCPVHFQRVQKSIAQASKKLGLNMSSSPTSVGKFANIIADCLRRIQTKRREALKARVGKIDDKVEKVG</sequence>
<dbReference type="InterPro" id="IPR026316">
    <property type="entry name" value="NSL2"/>
</dbReference>
<accession>A0A6V7Q1F9</accession>
<evidence type="ECO:0000256" key="6">
    <source>
        <dbReference type="ARBA" id="ARBA00022843"/>
    </source>
</evidence>
<dbReference type="GO" id="GO:0044545">
    <property type="term" value="C:NSL complex"/>
    <property type="evidence" value="ECO:0007669"/>
    <property type="project" value="TreeGrafter"/>
</dbReference>
<evidence type="ECO:0000256" key="10">
    <source>
        <dbReference type="ARBA" id="ARBA00032947"/>
    </source>
</evidence>
<evidence type="ECO:0000256" key="14">
    <source>
        <dbReference type="SAM" id="MobiDB-lite"/>
    </source>
</evidence>
<gene>
    <name evidence="16" type="ORF">CB5_LOCUS20210</name>
</gene>
<keyword evidence="4" id="KW-1017">Isopeptide bond</keyword>
<keyword evidence="8" id="KW-0496">Mitochondrion</keyword>
<evidence type="ECO:0000313" key="16">
    <source>
        <dbReference type="EMBL" id="CAD1836999.1"/>
    </source>
</evidence>
<dbReference type="Pfam" id="PF13891">
    <property type="entry name" value="zf-C3HC3H_KANSL2"/>
    <property type="match status" value="1"/>
</dbReference>
<evidence type="ECO:0000256" key="5">
    <source>
        <dbReference type="ARBA" id="ARBA00022553"/>
    </source>
</evidence>
<dbReference type="EMBL" id="LR862131">
    <property type="protein sequence ID" value="CAD1836999.1"/>
    <property type="molecule type" value="Genomic_DNA"/>
</dbReference>
<dbReference type="AlphaFoldDB" id="A0A6V7Q1F9"/>
<dbReference type="GO" id="GO:0006325">
    <property type="term" value="P:chromatin organization"/>
    <property type="evidence" value="ECO:0007669"/>
    <property type="project" value="UniProtKB-KW"/>
</dbReference>
<evidence type="ECO:0000256" key="1">
    <source>
        <dbReference type="ARBA" id="ARBA00004123"/>
    </source>
</evidence>
<evidence type="ECO:0000256" key="13">
    <source>
        <dbReference type="ARBA" id="ARBA00093543"/>
    </source>
</evidence>
<evidence type="ECO:0000256" key="8">
    <source>
        <dbReference type="ARBA" id="ARBA00023128"/>
    </source>
</evidence>
<evidence type="ECO:0000256" key="4">
    <source>
        <dbReference type="ARBA" id="ARBA00022499"/>
    </source>
</evidence>
<feature type="region of interest" description="Disordered" evidence="14">
    <location>
        <begin position="1"/>
        <end position="40"/>
    </location>
</feature>
<comment type="function">
    <text evidence="12">Non-catalytic component of the NSL histone acetyltransferase complex, a multiprotein complex that mediates histone H4 acetylation at 'Lys-5'- and 'Lys-8' (H4K5ac and H4K8ac) at transcription start sites and promotes transcription initiation. Required for NSL complex stability and for transcription of intraciliary transport genes in both ciliated and non-ciliated cells by regulating histone H4 acetylation at 'Lys-5'- and 'Lys-12' (H4K5ac and H4K12ac). This is necessary for cilium assembly in ciliated cells and for organization of the microtubule cytoskeleton in non-ciliated cells. Required within the NSL complex to maintain nuclear architecture stability by promoting KAT8-mediated acetylation of lamin LMNA.</text>
</comment>
<proteinExistence type="predicted"/>
<name>A0A6V7Q1F9_ANACO</name>
<keyword evidence="5" id="KW-0597">Phosphoprotein</keyword>
<dbReference type="GO" id="GO:0005739">
    <property type="term" value="C:mitochondrion"/>
    <property type="evidence" value="ECO:0007669"/>
    <property type="project" value="UniProtKB-SubCell"/>
</dbReference>
<dbReference type="PANTHER" id="PTHR13453:SF1">
    <property type="entry name" value="KAT8 REGULATORY NSL COMPLEX SUBUNIT 2"/>
    <property type="match status" value="1"/>
</dbReference>
<reference evidence="16" key="1">
    <citation type="submission" date="2020-07" db="EMBL/GenBank/DDBJ databases">
        <authorList>
            <person name="Lin J."/>
        </authorList>
    </citation>
    <scope>NUCLEOTIDE SEQUENCE</scope>
</reference>
<dbReference type="PANTHER" id="PTHR13453">
    <property type="entry name" value="KAT8 REGULATORY NSL COMPLEX SUBUNIT 2"/>
    <property type="match status" value="1"/>
</dbReference>
<organism evidence="16">
    <name type="scientific">Ananas comosus var. bracteatus</name>
    <name type="common">red pineapple</name>
    <dbReference type="NCBI Taxonomy" id="296719"/>
    <lineage>
        <taxon>Eukaryota</taxon>
        <taxon>Viridiplantae</taxon>
        <taxon>Streptophyta</taxon>
        <taxon>Embryophyta</taxon>
        <taxon>Tracheophyta</taxon>
        <taxon>Spermatophyta</taxon>
        <taxon>Magnoliopsida</taxon>
        <taxon>Liliopsida</taxon>
        <taxon>Poales</taxon>
        <taxon>Bromeliaceae</taxon>
        <taxon>Bromelioideae</taxon>
        <taxon>Ananas</taxon>
    </lineage>
</organism>
<dbReference type="GO" id="GO:0005634">
    <property type="term" value="C:nucleus"/>
    <property type="evidence" value="ECO:0007669"/>
    <property type="project" value="UniProtKB-SubCell"/>
</dbReference>
<keyword evidence="9" id="KW-0539">Nucleus</keyword>
<evidence type="ECO:0000256" key="11">
    <source>
        <dbReference type="ARBA" id="ARBA00033378"/>
    </source>
</evidence>
<evidence type="ECO:0000256" key="9">
    <source>
        <dbReference type="ARBA" id="ARBA00023242"/>
    </source>
</evidence>
<feature type="compositionally biased region" description="Low complexity" evidence="14">
    <location>
        <begin position="18"/>
        <end position="40"/>
    </location>
</feature>
<keyword evidence="6" id="KW-0832">Ubl conjugation</keyword>
<feature type="domain" description="KANL2-like probable zinc-finger" evidence="15">
    <location>
        <begin position="141"/>
        <end position="205"/>
    </location>
</feature>